<name>J3NXW9_GAET3</name>
<dbReference type="GeneID" id="20346582"/>
<reference evidence="2" key="2">
    <citation type="submission" date="2010-07" db="EMBL/GenBank/DDBJ databases">
        <authorList>
            <consortium name="The Broad Institute Genome Sequencing Platform"/>
            <consortium name="Broad Institute Genome Sequencing Center for Infectious Disease"/>
            <person name="Ma L.-J."/>
            <person name="Dead R."/>
            <person name="Young S."/>
            <person name="Zeng Q."/>
            <person name="Koehrsen M."/>
            <person name="Alvarado L."/>
            <person name="Berlin A."/>
            <person name="Chapman S.B."/>
            <person name="Chen Z."/>
            <person name="Freedman E."/>
            <person name="Gellesch M."/>
            <person name="Goldberg J."/>
            <person name="Griggs A."/>
            <person name="Gujja S."/>
            <person name="Heilman E.R."/>
            <person name="Heiman D."/>
            <person name="Hepburn T."/>
            <person name="Howarth C."/>
            <person name="Jen D."/>
            <person name="Larson L."/>
            <person name="Mehta T."/>
            <person name="Neiman D."/>
            <person name="Pearson M."/>
            <person name="Roberts A."/>
            <person name="Saif S."/>
            <person name="Shea T."/>
            <person name="Shenoy N."/>
            <person name="Sisk P."/>
            <person name="Stolte C."/>
            <person name="Sykes S."/>
            <person name="Walk T."/>
            <person name="White J."/>
            <person name="Yandava C."/>
            <person name="Haas B."/>
            <person name="Nusbaum C."/>
            <person name="Birren B."/>
        </authorList>
    </citation>
    <scope>NUCLEOTIDE SEQUENCE</scope>
    <source>
        <strain evidence="2">R3-111a-1</strain>
    </source>
</reference>
<dbReference type="EnsemblFungi" id="EJT76202">
    <property type="protein sequence ID" value="EJT76202"/>
    <property type="gene ID" value="GGTG_06124"/>
</dbReference>
<gene>
    <name evidence="3" type="primary">20346582</name>
    <name evidence="2" type="ORF">GGTG_06124</name>
</gene>
<dbReference type="HOGENOM" id="CLU_1304929_0_0_1"/>
<protein>
    <submittedName>
        <fullName evidence="2 3">Uncharacterized protein</fullName>
    </submittedName>
</protein>
<reference evidence="4" key="1">
    <citation type="submission" date="2010-07" db="EMBL/GenBank/DDBJ databases">
        <title>The genome sequence of Gaeumannomyces graminis var. tritici strain R3-111a-1.</title>
        <authorList>
            <consortium name="The Broad Institute Genome Sequencing Platform"/>
            <person name="Ma L.-J."/>
            <person name="Dead R."/>
            <person name="Young S."/>
            <person name="Zeng Q."/>
            <person name="Koehrsen M."/>
            <person name="Alvarado L."/>
            <person name="Berlin A."/>
            <person name="Chapman S.B."/>
            <person name="Chen Z."/>
            <person name="Freedman E."/>
            <person name="Gellesch M."/>
            <person name="Goldberg J."/>
            <person name="Griggs A."/>
            <person name="Gujja S."/>
            <person name="Heilman E.R."/>
            <person name="Heiman D."/>
            <person name="Hepburn T."/>
            <person name="Howarth C."/>
            <person name="Jen D."/>
            <person name="Larson L."/>
            <person name="Mehta T."/>
            <person name="Neiman D."/>
            <person name="Pearson M."/>
            <person name="Roberts A."/>
            <person name="Saif S."/>
            <person name="Shea T."/>
            <person name="Shenoy N."/>
            <person name="Sisk P."/>
            <person name="Stolte C."/>
            <person name="Sykes S."/>
            <person name="Walk T."/>
            <person name="White J."/>
            <person name="Yandava C."/>
            <person name="Haas B."/>
            <person name="Nusbaum C."/>
            <person name="Birren B."/>
        </authorList>
    </citation>
    <scope>NUCLEOTIDE SEQUENCE [LARGE SCALE GENOMIC DNA]</scope>
    <source>
        <strain evidence="4">R3-111a-1</strain>
    </source>
</reference>
<reference evidence="2" key="3">
    <citation type="submission" date="2010-09" db="EMBL/GenBank/DDBJ databases">
        <title>Annotation of Gaeumannomyces graminis var. tritici R3-111a-1.</title>
        <authorList>
            <consortium name="The Broad Institute Genome Sequencing Platform"/>
            <person name="Ma L.-J."/>
            <person name="Dead R."/>
            <person name="Young S.K."/>
            <person name="Zeng Q."/>
            <person name="Gargeya S."/>
            <person name="Fitzgerald M."/>
            <person name="Haas B."/>
            <person name="Abouelleil A."/>
            <person name="Alvarado L."/>
            <person name="Arachchi H.M."/>
            <person name="Berlin A."/>
            <person name="Brown A."/>
            <person name="Chapman S.B."/>
            <person name="Chen Z."/>
            <person name="Dunbar C."/>
            <person name="Freedman E."/>
            <person name="Gearin G."/>
            <person name="Gellesch M."/>
            <person name="Goldberg J."/>
            <person name="Griggs A."/>
            <person name="Gujja S."/>
            <person name="Heiman D."/>
            <person name="Howarth C."/>
            <person name="Larson L."/>
            <person name="Lui A."/>
            <person name="MacDonald P.J.P."/>
            <person name="Mehta T."/>
            <person name="Montmayeur A."/>
            <person name="Murphy C."/>
            <person name="Neiman D."/>
            <person name="Pearson M."/>
            <person name="Priest M."/>
            <person name="Roberts A."/>
            <person name="Saif S."/>
            <person name="Shea T."/>
            <person name="Shenoy N."/>
            <person name="Sisk P."/>
            <person name="Stolte C."/>
            <person name="Sykes S."/>
            <person name="Yandava C."/>
            <person name="Wortman J."/>
            <person name="Nusbaum C."/>
            <person name="Birren B."/>
        </authorList>
    </citation>
    <scope>NUCLEOTIDE SEQUENCE</scope>
    <source>
        <strain evidence="2">R3-111a-1</strain>
    </source>
</reference>
<reference evidence="3" key="4">
    <citation type="journal article" date="2015" name="G3 (Bethesda)">
        <title>Genome sequences of three phytopathogenic species of the Magnaporthaceae family of fungi.</title>
        <authorList>
            <person name="Okagaki L.H."/>
            <person name="Nunes C.C."/>
            <person name="Sailsbery J."/>
            <person name="Clay B."/>
            <person name="Brown D."/>
            <person name="John T."/>
            <person name="Oh Y."/>
            <person name="Young N."/>
            <person name="Fitzgerald M."/>
            <person name="Haas B.J."/>
            <person name="Zeng Q."/>
            <person name="Young S."/>
            <person name="Adiconis X."/>
            <person name="Fan L."/>
            <person name="Levin J.Z."/>
            <person name="Mitchell T.K."/>
            <person name="Okubara P.A."/>
            <person name="Farman M.L."/>
            <person name="Kohn L.M."/>
            <person name="Birren B."/>
            <person name="Ma L.-J."/>
            <person name="Dean R.A."/>
        </authorList>
    </citation>
    <scope>NUCLEOTIDE SEQUENCE</scope>
    <source>
        <strain evidence="3">R3-111a-1</strain>
    </source>
</reference>
<dbReference type="Proteomes" id="UP000006039">
    <property type="component" value="Unassembled WGS sequence"/>
</dbReference>
<evidence type="ECO:0000256" key="1">
    <source>
        <dbReference type="SAM" id="MobiDB-lite"/>
    </source>
</evidence>
<reference evidence="3" key="5">
    <citation type="submission" date="2018-04" db="UniProtKB">
        <authorList>
            <consortium name="EnsemblFungi"/>
        </authorList>
    </citation>
    <scope>IDENTIFICATION</scope>
    <source>
        <strain evidence="3">R3-111a-1</strain>
    </source>
</reference>
<organism evidence="2">
    <name type="scientific">Gaeumannomyces tritici (strain R3-111a-1)</name>
    <name type="common">Wheat and barley take-all root rot fungus</name>
    <name type="synonym">Gaeumannomyces graminis var. tritici</name>
    <dbReference type="NCBI Taxonomy" id="644352"/>
    <lineage>
        <taxon>Eukaryota</taxon>
        <taxon>Fungi</taxon>
        <taxon>Dikarya</taxon>
        <taxon>Ascomycota</taxon>
        <taxon>Pezizomycotina</taxon>
        <taxon>Sordariomycetes</taxon>
        <taxon>Sordariomycetidae</taxon>
        <taxon>Magnaporthales</taxon>
        <taxon>Magnaporthaceae</taxon>
        <taxon>Gaeumannomyces</taxon>
    </lineage>
</organism>
<proteinExistence type="predicted"/>
<dbReference type="VEuPathDB" id="FungiDB:GGTG_06124"/>
<dbReference type="EMBL" id="GL385397">
    <property type="protein sequence ID" value="EJT76202.1"/>
    <property type="molecule type" value="Genomic_DNA"/>
</dbReference>
<evidence type="ECO:0000313" key="2">
    <source>
        <dbReference type="EMBL" id="EJT76202.1"/>
    </source>
</evidence>
<sequence>MADLTFFSNTSSLPEDGNVGILHSRPFQRAVGVSEPWFVIDLGGIVSQLVEGDDGQRLMRGGDGTCYAYYGENAGDISPRTPKVAGTQRQRPLAKGEKPLSAPAKESEGSSGTLPAAGNGKGKGTAAAKPGAPPRGRRGPALKACQVQAGGSKGGLAAIAKGKGTMGVIEGARAATENNTSAAGKTDTTKKANATTIERNGKILRRIVVAF</sequence>
<dbReference type="RefSeq" id="XP_009222202.1">
    <property type="nucleotide sequence ID" value="XM_009223938.1"/>
</dbReference>
<keyword evidence="4" id="KW-1185">Reference proteome</keyword>
<evidence type="ECO:0000313" key="3">
    <source>
        <dbReference type="EnsemblFungi" id="EJT76202"/>
    </source>
</evidence>
<dbReference type="AlphaFoldDB" id="J3NXW9"/>
<accession>J3NXW9</accession>
<feature type="region of interest" description="Disordered" evidence="1">
    <location>
        <begin position="77"/>
        <end position="141"/>
    </location>
</feature>
<evidence type="ECO:0000313" key="4">
    <source>
        <dbReference type="Proteomes" id="UP000006039"/>
    </source>
</evidence>